<keyword evidence="13" id="KW-1185">Reference proteome</keyword>
<dbReference type="GO" id="GO:0000228">
    <property type="term" value="C:nuclear chromosome"/>
    <property type="evidence" value="ECO:0007669"/>
    <property type="project" value="TreeGrafter"/>
</dbReference>
<evidence type="ECO:0000256" key="5">
    <source>
        <dbReference type="ARBA" id="ARBA00022723"/>
    </source>
</evidence>
<dbReference type="InterPro" id="IPR013049">
    <property type="entry name" value="Spo11/TopoVI_A_N"/>
</dbReference>
<evidence type="ECO:0000256" key="2">
    <source>
        <dbReference type="ARBA" id="ARBA00001946"/>
    </source>
</evidence>
<evidence type="ECO:0000256" key="8">
    <source>
        <dbReference type="ARBA" id="ARBA00023125"/>
    </source>
</evidence>
<organism evidence="12 13">
    <name type="scientific">Coemansia reversa (strain ATCC 12441 / NRRL 1564)</name>
    <dbReference type="NCBI Taxonomy" id="763665"/>
    <lineage>
        <taxon>Eukaryota</taxon>
        <taxon>Fungi</taxon>
        <taxon>Fungi incertae sedis</taxon>
        <taxon>Zoopagomycota</taxon>
        <taxon>Kickxellomycotina</taxon>
        <taxon>Kickxellomycetes</taxon>
        <taxon>Kickxellales</taxon>
        <taxon>Kickxellaceae</taxon>
        <taxon>Coemansia</taxon>
    </lineage>
</organism>
<protein>
    <recommendedName>
        <fullName evidence="4">DNA topoisomerase (ATP-hydrolyzing)</fullName>
        <ecNumber evidence="4">5.6.2.2</ecNumber>
    </recommendedName>
</protein>
<dbReference type="PANTHER" id="PTHR10848:SF0">
    <property type="entry name" value="MEIOTIC RECOMBINATION PROTEIN SPO11"/>
    <property type="match status" value="1"/>
</dbReference>
<dbReference type="GO" id="GO:0003918">
    <property type="term" value="F:DNA topoisomerase type II (double strand cut, ATP-hydrolyzing) activity"/>
    <property type="evidence" value="ECO:0007669"/>
    <property type="project" value="UniProtKB-EC"/>
</dbReference>
<proteinExistence type="inferred from homology"/>
<comment type="cofactor">
    <cofactor evidence="2">
        <name>Mg(2+)</name>
        <dbReference type="ChEBI" id="CHEBI:18420"/>
    </cofactor>
</comment>
<evidence type="ECO:0000256" key="1">
    <source>
        <dbReference type="ARBA" id="ARBA00000185"/>
    </source>
</evidence>
<evidence type="ECO:0000313" key="12">
    <source>
        <dbReference type="EMBL" id="PIA15651.1"/>
    </source>
</evidence>
<evidence type="ECO:0000256" key="7">
    <source>
        <dbReference type="ARBA" id="ARBA00023029"/>
    </source>
</evidence>
<dbReference type="Proteomes" id="UP000242474">
    <property type="component" value="Unassembled WGS sequence"/>
</dbReference>
<comment type="similarity">
    <text evidence="3">Belongs to the TOP6A family.</text>
</comment>
<keyword evidence="8" id="KW-0238">DNA-binding</keyword>
<evidence type="ECO:0000256" key="3">
    <source>
        <dbReference type="ARBA" id="ARBA00006559"/>
    </source>
</evidence>
<accession>A0A2G5B9G5</accession>
<dbReference type="InterPro" id="IPR002815">
    <property type="entry name" value="Spo11/TopoVI_A"/>
</dbReference>
<dbReference type="Pfam" id="PF04406">
    <property type="entry name" value="TP6A_N"/>
    <property type="match status" value="1"/>
</dbReference>
<dbReference type="GO" id="GO:0007131">
    <property type="term" value="P:reciprocal meiotic recombination"/>
    <property type="evidence" value="ECO:0007669"/>
    <property type="project" value="TreeGrafter"/>
</dbReference>
<name>A0A2G5B9G5_COERN</name>
<dbReference type="PANTHER" id="PTHR10848">
    <property type="entry name" value="MEIOTIC RECOMBINATION PROTEIN SPO11"/>
    <property type="match status" value="1"/>
</dbReference>
<comment type="catalytic activity">
    <reaction evidence="1">
        <text>ATP-dependent breakage, passage and rejoining of double-stranded DNA.</text>
        <dbReference type="EC" id="5.6.2.2"/>
    </reaction>
</comment>
<dbReference type="GO" id="GO:0003677">
    <property type="term" value="F:DNA binding"/>
    <property type="evidence" value="ECO:0007669"/>
    <property type="project" value="UniProtKB-KW"/>
</dbReference>
<dbReference type="SUPFAM" id="SSF56726">
    <property type="entry name" value="DNA topoisomerase IV, alpha subunit"/>
    <property type="match status" value="1"/>
</dbReference>
<dbReference type="STRING" id="763665.A0A2G5B9G5"/>
<feature type="domain" description="Spo11/DNA topoisomerase VI subunit A N-terminal" evidence="10">
    <location>
        <begin position="169"/>
        <end position="226"/>
    </location>
</feature>
<feature type="domain" description="Topoisomerase 6 subunit A/Spo11 TOPRIM" evidence="11">
    <location>
        <begin position="266"/>
        <end position="409"/>
    </location>
</feature>
<dbReference type="PRINTS" id="PR01550">
    <property type="entry name" value="TOP6AFAMILY"/>
</dbReference>
<dbReference type="InterPro" id="IPR036078">
    <property type="entry name" value="Spo11/TopoVI_A_sf"/>
</dbReference>
<keyword evidence="6" id="KW-0460">Magnesium</keyword>
<dbReference type="AlphaFoldDB" id="A0A2G5B9G5"/>
<dbReference type="GO" id="GO:0046872">
    <property type="term" value="F:metal ion binding"/>
    <property type="evidence" value="ECO:0007669"/>
    <property type="project" value="UniProtKB-KW"/>
</dbReference>
<evidence type="ECO:0000256" key="4">
    <source>
        <dbReference type="ARBA" id="ARBA00012895"/>
    </source>
</evidence>
<dbReference type="GO" id="GO:0042138">
    <property type="term" value="P:meiotic DNA double-strand break formation"/>
    <property type="evidence" value="ECO:0007669"/>
    <property type="project" value="TreeGrafter"/>
</dbReference>
<keyword evidence="9 12" id="KW-0413">Isomerase</keyword>
<sequence>MESPLSTLLLFSNSSCHNSLQSTELSDNATSLMLTDSQSEGYNVSDTFTNRSSQSCSDDKCTSIREQASSTGLLDQYNAAHSQHEENYIYKCNQIMYNSPKTYQEIPKIKTFSEFRLTLKLHALLEKVANGRLTPSALYCLVTGKKLVLERNQQVHQKGFGGRMLLLVQLCCVLEIAHELLISGQVAYQRDVYYRHKVLLKSVENVRYLCGQLALFLTVRPSQLGIISCPKGLMAGQISFELNDGSVIDFSTSSGQTLPHADFVTAYFALLESGFRLRFPWAILATGKGYPDINTRRLISMLPSMLEIVVLVDYDPDGAHIYQVYAEGGLAGMHQYQLNARWAGLDCSMARIGRWGLDANRMIEFTFHDWRLGLRLINHWAQRPTLRRRIARMVYRGKKAELEIVTRFREMLLDYVDSVL</sequence>
<evidence type="ECO:0000313" key="13">
    <source>
        <dbReference type="Proteomes" id="UP000242474"/>
    </source>
</evidence>
<evidence type="ECO:0000259" key="11">
    <source>
        <dbReference type="Pfam" id="PF21180"/>
    </source>
</evidence>
<dbReference type="InterPro" id="IPR034136">
    <property type="entry name" value="TOPRIM_Topo6A/Spo11"/>
</dbReference>
<keyword evidence="5" id="KW-0479">Metal-binding</keyword>
<dbReference type="Gene3D" id="3.40.1360.10">
    <property type="match status" value="1"/>
</dbReference>
<evidence type="ECO:0000259" key="10">
    <source>
        <dbReference type="Pfam" id="PF04406"/>
    </source>
</evidence>
<keyword evidence="7" id="KW-0799">Topoisomerase</keyword>
<evidence type="ECO:0000256" key="9">
    <source>
        <dbReference type="ARBA" id="ARBA00023235"/>
    </source>
</evidence>
<dbReference type="GO" id="GO:0000706">
    <property type="term" value="P:meiotic DNA double-strand break processing"/>
    <property type="evidence" value="ECO:0007669"/>
    <property type="project" value="TreeGrafter"/>
</dbReference>
<dbReference type="EMBL" id="KZ303505">
    <property type="protein sequence ID" value="PIA15651.1"/>
    <property type="molecule type" value="Genomic_DNA"/>
</dbReference>
<dbReference type="Pfam" id="PF21180">
    <property type="entry name" value="TOP6A-Spo11_Toprim"/>
    <property type="match status" value="1"/>
</dbReference>
<dbReference type="OrthoDB" id="521512at2759"/>
<evidence type="ECO:0000256" key="6">
    <source>
        <dbReference type="ARBA" id="ARBA00022842"/>
    </source>
</evidence>
<reference evidence="12 13" key="1">
    <citation type="journal article" date="2015" name="Genome Biol. Evol.">
        <title>Phylogenomic analyses indicate that early fungi evolved digesting cell walls of algal ancestors of land plants.</title>
        <authorList>
            <person name="Chang Y."/>
            <person name="Wang S."/>
            <person name="Sekimoto S."/>
            <person name="Aerts A.L."/>
            <person name="Choi C."/>
            <person name="Clum A."/>
            <person name="LaButti K.M."/>
            <person name="Lindquist E.A."/>
            <person name="Yee Ngan C."/>
            <person name="Ohm R.A."/>
            <person name="Salamov A.A."/>
            <person name="Grigoriev I.V."/>
            <person name="Spatafora J.W."/>
            <person name="Berbee M.L."/>
        </authorList>
    </citation>
    <scope>NUCLEOTIDE SEQUENCE [LARGE SCALE GENOMIC DNA]</scope>
    <source>
        <strain evidence="12 13">NRRL 1564</strain>
    </source>
</reference>
<gene>
    <name evidence="12" type="ORF">COEREDRAFT_87616</name>
</gene>
<dbReference type="GO" id="GO:0005524">
    <property type="term" value="F:ATP binding"/>
    <property type="evidence" value="ECO:0007669"/>
    <property type="project" value="InterPro"/>
</dbReference>
<dbReference type="EC" id="5.6.2.2" evidence="4"/>